<evidence type="ECO:0000313" key="1">
    <source>
        <dbReference type="EMBL" id="MCI17233.1"/>
    </source>
</evidence>
<feature type="non-terminal residue" evidence="1">
    <location>
        <position position="34"/>
    </location>
</feature>
<dbReference type="AlphaFoldDB" id="A0A392PYL2"/>
<reference evidence="1 2" key="1">
    <citation type="journal article" date="2018" name="Front. Plant Sci.">
        <title>Red Clover (Trifolium pratense) and Zigzag Clover (T. medium) - A Picture of Genomic Similarities and Differences.</title>
        <authorList>
            <person name="Dluhosova J."/>
            <person name="Istvanek J."/>
            <person name="Nedelnik J."/>
            <person name="Repkova J."/>
        </authorList>
    </citation>
    <scope>NUCLEOTIDE SEQUENCE [LARGE SCALE GENOMIC DNA]</scope>
    <source>
        <strain evidence="2">cv. 10/8</strain>
        <tissue evidence="1">Leaf</tissue>
    </source>
</reference>
<accession>A0A392PYL2</accession>
<evidence type="ECO:0000313" key="2">
    <source>
        <dbReference type="Proteomes" id="UP000265520"/>
    </source>
</evidence>
<comment type="caution">
    <text evidence="1">The sequence shown here is derived from an EMBL/GenBank/DDBJ whole genome shotgun (WGS) entry which is preliminary data.</text>
</comment>
<organism evidence="1 2">
    <name type="scientific">Trifolium medium</name>
    <dbReference type="NCBI Taxonomy" id="97028"/>
    <lineage>
        <taxon>Eukaryota</taxon>
        <taxon>Viridiplantae</taxon>
        <taxon>Streptophyta</taxon>
        <taxon>Embryophyta</taxon>
        <taxon>Tracheophyta</taxon>
        <taxon>Spermatophyta</taxon>
        <taxon>Magnoliopsida</taxon>
        <taxon>eudicotyledons</taxon>
        <taxon>Gunneridae</taxon>
        <taxon>Pentapetalae</taxon>
        <taxon>rosids</taxon>
        <taxon>fabids</taxon>
        <taxon>Fabales</taxon>
        <taxon>Fabaceae</taxon>
        <taxon>Papilionoideae</taxon>
        <taxon>50 kb inversion clade</taxon>
        <taxon>NPAAA clade</taxon>
        <taxon>Hologalegina</taxon>
        <taxon>IRL clade</taxon>
        <taxon>Trifolieae</taxon>
        <taxon>Trifolium</taxon>
    </lineage>
</organism>
<name>A0A392PYL2_9FABA</name>
<sequence>MKKKLKKTEGQDMVTIGKLYMVLEHPALMSAHFD</sequence>
<keyword evidence="2" id="KW-1185">Reference proteome</keyword>
<proteinExistence type="predicted"/>
<dbReference type="EMBL" id="LXQA010104506">
    <property type="protein sequence ID" value="MCI17233.1"/>
    <property type="molecule type" value="Genomic_DNA"/>
</dbReference>
<protein>
    <submittedName>
        <fullName evidence="1">Uncharacterized protein</fullName>
    </submittedName>
</protein>
<dbReference type="Proteomes" id="UP000265520">
    <property type="component" value="Unassembled WGS sequence"/>
</dbReference>